<sequence>MLRKHGLPISVFDKIMWRESRCIPHAVSRVNGDGSRDTGLLQINSSWRTLTARTCKRPYRQVIKSLTDPSCNLKVARILWADGKGASNWRVTSGQ</sequence>
<name>A0A6J5M082_9CAUD</name>
<accession>A0A6J5M082</accession>
<feature type="domain" description="Transglycosylase SLT" evidence="1">
    <location>
        <begin position="4"/>
        <end position="76"/>
    </location>
</feature>
<dbReference type="EMBL" id="LR796348">
    <property type="protein sequence ID" value="CAB4138707.1"/>
    <property type="molecule type" value="Genomic_DNA"/>
</dbReference>
<protein>
    <submittedName>
        <fullName evidence="2">Transglycosylase SLT domain 1</fullName>
    </submittedName>
</protein>
<dbReference type="SUPFAM" id="SSF53955">
    <property type="entry name" value="Lysozyme-like"/>
    <property type="match status" value="1"/>
</dbReference>
<evidence type="ECO:0000313" key="2">
    <source>
        <dbReference type="EMBL" id="CAB4138707.1"/>
    </source>
</evidence>
<proteinExistence type="predicted"/>
<organism evidence="2">
    <name type="scientific">uncultured Caudovirales phage</name>
    <dbReference type="NCBI Taxonomy" id="2100421"/>
    <lineage>
        <taxon>Viruses</taxon>
        <taxon>Duplodnaviria</taxon>
        <taxon>Heunggongvirae</taxon>
        <taxon>Uroviricota</taxon>
        <taxon>Caudoviricetes</taxon>
        <taxon>Peduoviridae</taxon>
        <taxon>Maltschvirus</taxon>
        <taxon>Maltschvirus maltsch</taxon>
    </lineage>
</organism>
<dbReference type="Pfam" id="PF01464">
    <property type="entry name" value="SLT"/>
    <property type="match status" value="1"/>
</dbReference>
<gene>
    <name evidence="2" type="ORF">UFOVP335_16</name>
</gene>
<dbReference type="InterPro" id="IPR008258">
    <property type="entry name" value="Transglycosylase_SLT_dom_1"/>
</dbReference>
<evidence type="ECO:0000259" key="1">
    <source>
        <dbReference type="Pfam" id="PF01464"/>
    </source>
</evidence>
<reference evidence="2" key="1">
    <citation type="submission" date="2020-04" db="EMBL/GenBank/DDBJ databases">
        <authorList>
            <person name="Chiriac C."/>
            <person name="Salcher M."/>
            <person name="Ghai R."/>
            <person name="Kavagutti S V."/>
        </authorList>
    </citation>
    <scope>NUCLEOTIDE SEQUENCE</scope>
</reference>
<dbReference type="Gene3D" id="1.10.530.10">
    <property type="match status" value="1"/>
</dbReference>
<dbReference type="InterPro" id="IPR023346">
    <property type="entry name" value="Lysozyme-like_dom_sf"/>
</dbReference>